<organism evidence="3 4">
    <name type="scientific">Ruegeria meonggei</name>
    <dbReference type="NCBI Taxonomy" id="1446476"/>
    <lineage>
        <taxon>Bacteria</taxon>
        <taxon>Pseudomonadati</taxon>
        <taxon>Pseudomonadota</taxon>
        <taxon>Alphaproteobacteria</taxon>
        <taxon>Rhodobacterales</taxon>
        <taxon>Roseobacteraceae</taxon>
        <taxon>Ruegeria</taxon>
    </lineage>
</organism>
<evidence type="ECO:0000313" key="3">
    <source>
        <dbReference type="EMBL" id="SLN69285.1"/>
    </source>
</evidence>
<dbReference type="RefSeq" id="WP_085823988.1">
    <property type="nucleotide sequence ID" value="NZ_FWFP01000011.1"/>
</dbReference>
<dbReference type="Pfam" id="PF08887">
    <property type="entry name" value="GAD-like"/>
    <property type="match status" value="1"/>
</dbReference>
<dbReference type="Pfam" id="PF08906">
    <property type="entry name" value="T6SS_Tdi1_C"/>
    <property type="match status" value="1"/>
</dbReference>
<evidence type="ECO:0000313" key="4">
    <source>
        <dbReference type="Proteomes" id="UP000193778"/>
    </source>
</evidence>
<sequence>MTRKFAFDAFIKTLPKDGPGDALSDGMLEKYGGVVPADLTQHWQAHGLGSYGNRALWFIDPDKIIEEIRRFEGAETAIPFARTALGMVFSLVEEGVVMTFPQSNLTEFSSPNLNVWGFGYFRSPDKNRGILSLDIAEKLEPRLGPVDKDTCYGLKTALALGGGDAPEDYAVVNLAVYLDILASVHAET</sequence>
<accession>A0A1X7A3E3</accession>
<dbReference type="EMBL" id="FWFP01000011">
    <property type="protein sequence ID" value="SLN69285.1"/>
    <property type="molecule type" value="Genomic_DNA"/>
</dbReference>
<dbReference type="Proteomes" id="UP000193778">
    <property type="component" value="Unassembled WGS sequence"/>
</dbReference>
<feature type="domain" description="GAD-related" evidence="1">
    <location>
        <begin position="7"/>
        <end position="94"/>
    </location>
</feature>
<proteinExistence type="predicted"/>
<dbReference type="OrthoDB" id="8347817at2"/>
<dbReference type="InterPro" id="IPR015002">
    <property type="entry name" value="T6SS_Tdi1_C"/>
</dbReference>
<dbReference type="InterPro" id="IPR014983">
    <property type="entry name" value="GAD-rel"/>
</dbReference>
<gene>
    <name evidence="3" type="ORF">RUM8411_03521</name>
</gene>
<evidence type="ECO:0000259" key="1">
    <source>
        <dbReference type="Pfam" id="PF08887"/>
    </source>
</evidence>
<reference evidence="4" key="1">
    <citation type="submission" date="2017-03" db="EMBL/GenBank/DDBJ databases">
        <authorList>
            <person name="Rodrigo-Torres L."/>
            <person name="Arahal R.D."/>
            <person name="Lucena T."/>
        </authorList>
    </citation>
    <scope>NUCLEOTIDE SEQUENCE [LARGE SCALE GENOMIC DNA]</scope>
    <source>
        <strain evidence="4">CECT 8411</strain>
    </source>
</reference>
<feature type="domain" description="T6SS immunity protein Tdi1 C-terminal" evidence="2">
    <location>
        <begin position="137"/>
        <end position="184"/>
    </location>
</feature>
<protein>
    <submittedName>
        <fullName evidence="3">GAD-like domain protein</fullName>
    </submittedName>
</protein>
<evidence type="ECO:0000259" key="2">
    <source>
        <dbReference type="Pfam" id="PF08906"/>
    </source>
</evidence>
<keyword evidence="4" id="KW-1185">Reference proteome</keyword>
<name>A0A1X7A3E3_9RHOB</name>
<dbReference type="AlphaFoldDB" id="A0A1X7A3E3"/>